<evidence type="ECO:0000256" key="6">
    <source>
        <dbReference type="SAM" id="Phobius"/>
    </source>
</evidence>
<dbReference type="Pfam" id="PF08205">
    <property type="entry name" value="C2-set_2"/>
    <property type="match status" value="1"/>
</dbReference>
<dbReference type="GO" id="GO:0044291">
    <property type="term" value="C:cell-cell contact zone"/>
    <property type="evidence" value="ECO:0007669"/>
    <property type="project" value="TreeGrafter"/>
</dbReference>
<reference evidence="9" key="1">
    <citation type="submission" date="2025-08" db="UniProtKB">
        <authorList>
            <consortium name="Ensembl"/>
        </authorList>
    </citation>
    <scope>IDENTIFICATION</scope>
</reference>
<dbReference type="GO" id="GO:0043184">
    <property type="term" value="F:vascular endothelial growth factor receptor 2 binding"/>
    <property type="evidence" value="ECO:0007669"/>
    <property type="project" value="TreeGrafter"/>
</dbReference>
<dbReference type="Proteomes" id="UP000261620">
    <property type="component" value="Unplaced"/>
</dbReference>
<dbReference type="PANTHER" id="PTHR45889:SF3">
    <property type="entry name" value="CELL ADHESION MOLECULE 4"/>
    <property type="match status" value="1"/>
</dbReference>
<dbReference type="InterPro" id="IPR013162">
    <property type="entry name" value="CD80_C2-set"/>
</dbReference>
<evidence type="ECO:0000256" key="1">
    <source>
        <dbReference type="ARBA" id="ARBA00004167"/>
    </source>
</evidence>
<dbReference type="SMART" id="SM00409">
    <property type="entry name" value="IG"/>
    <property type="match status" value="4"/>
</dbReference>
<organism evidence="9 10">
    <name type="scientific">Mola mola</name>
    <name type="common">Ocean sunfish</name>
    <name type="synonym">Tetraodon mola</name>
    <dbReference type="NCBI Taxonomy" id="94237"/>
    <lineage>
        <taxon>Eukaryota</taxon>
        <taxon>Metazoa</taxon>
        <taxon>Chordata</taxon>
        <taxon>Craniata</taxon>
        <taxon>Vertebrata</taxon>
        <taxon>Euteleostomi</taxon>
        <taxon>Actinopterygii</taxon>
        <taxon>Neopterygii</taxon>
        <taxon>Teleostei</taxon>
        <taxon>Neoteleostei</taxon>
        <taxon>Acanthomorphata</taxon>
        <taxon>Eupercaria</taxon>
        <taxon>Tetraodontiformes</taxon>
        <taxon>Molidae</taxon>
        <taxon>Mola</taxon>
    </lineage>
</organism>
<dbReference type="GO" id="GO:0007156">
    <property type="term" value="P:homophilic cell adhesion via plasma membrane adhesion molecules"/>
    <property type="evidence" value="ECO:0007669"/>
    <property type="project" value="TreeGrafter"/>
</dbReference>
<proteinExistence type="predicted"/>
<evidence type="ECO:0000256" key="2">
    <source>
        <dbReference type="ARBA" id="ARBA00022692"/>
    </source>
</evidence>
<dbReference type="Gene3D" id="2.60.40.10">
    <property type="entry name" value="Immunoglobulins"/>
    <property type="match status" value="5"/>
</dbReference>
<reference evidence="9" key="2">
    <citation type="submission" date="2025-09" db="UniProtKB">
        <authorList>
            <consortium name="Ensembl"/>
        </authorList>
    </citation>
    <scope>IDENTIFICATION</scope>
</reference>
<dbReference type="InterPro" id="IPR003598">
    <property type="entry name" value="Ig_sub2"/>
</dbReference>
<dbReference type="Pfam" id="PF07679">
    <property type="entry name" value="I-set"/>
    <property type="match status" value="1"/>
</dbReference>
<dbReference type="PANTHER" id="PTHR45889">
    <property type="entry name" value="IG-LIKE DOMAIN-CONTAINING PROTEIN"/>
    <property type="match status" value="1"/>
</dbReference>
<dbReference type="OMA" id="NITWGTT"/>
<dbReference type="Ensembl" id="ENSMMOT00000016107.1">
    <property type="protein sequence ID" value="ENSMMOP00000015841.1"/>
    <property type="gene ID" value="ENSMMOG00000012085.1"/>
</dbReference>
<dbReference type="InterPro" id="IPR036179">
    <property type="entry name" value="Ig-like_dom_sf"/>
</dbReference>
<evidence type="ECO:0000256" key="7">
    <source>
        <dbReference type="SAM" id="SignalP"/>
    </source>
</evidence>
<dbReference type="Pfam" id="PF07686">
    <property type="entry name" value="V-set"/>
    <property type="match status" value="1"/>
</dbReference>
<feature type="chain" id="PRO_5018690195" description="Ig-like domain-containing protein" evidence="7">
    <location>
        <begin position="20"/>
        <end position="633"/>
    </location>
</feature>
<dbReference type="InterPro" id="IPR003599">
    <property type="entry name" value="Ig_sub"/>
</dbReference>
<evidence type="ECO:0000256" key="5">
    <source>
        <dbReference type="ARBA" id="ARBA00023157"/>
    </source>
</evidence>
<protein>
    <recommendedName>
        <fullName evidence="8">Ig-like domain-containing protein</fullName>
    </recommendedName>
</protein>
<evidence type="ECO:0000259" key="8">
    <source>
        <dbReference type="PROSITE" id="PS50835"/>
    </source>
</evidence>
<feature type="domain" description="Ig-like" evidence="8">
    <location>
        <begin position="332"/>
        <end position="410"/>
    </location>
</feature>
<dbReference type="Pfam" id="PF13895">
    <property type="entry name" value="Ig_2"/>
    <property type="match status" value="1"/>
</dbReference>
<feature type="domain" description="Ig-like" evidence="8">
    <location>
        <begin position="248"/>
        <end position="320"/>
    </location>
</feature>
<sequence length="633" mass="69863">MPLVLEMSLIFGLVVRYFAANLEVNMEDRVEVFRGETAQITCMFTSSEGIGGLIIKMFYEKRSGEKQQIYFQDSTMKEVQRGTPFSDRISVNGTGATRQLVLTIRDVQLEDQVEFICLIEGLTEGVGEGRTRLKVFDPPTIESDQKVISIDENNPSKIGTCEVKNGFPEPNITWYRNDIPLRADQDVVKIVPSITTESSGLFSVTSELFMKVVKADKDDEFYCEVTYFLPGETRMTETNRINITVHYPPTAVSVWVESPKGKIKEGDLVELHCQGNGNSPFEITITHENVGVVMLKNVTRLDSGVYKCVYADMSYFEEITANTTVFVNYLDPAVVKPAAATVVSQGDELRATCNALSSLQTDTVWLKNGEMVSKGHSLILSGATYDMAGMYECLVTVPEIEGMETRGTLLLNVQGRPEIRERDNTEIEENFESTVNLSCNVIGVPAPSITWTTSDGKVLEATSQRETEEGVQSMLSLKVTSDITAFCNASNNFGTDAVTFNIKTSEFLPLLAFPVFALCVYVSVYPHPLSLPLSSPTPQPTPLLTPPTKVRPESLWGSGVIIAVIVICILLLAILGSVLYFLYKKGKICGRSGKQDFTKEKSNKDNIVVEMKSDSTEDTVLLGVNGEKQPPSD</sequence>
<name>A0A3Q3WF77_MOLML</name>
<keyword evidence="4 6" id="KW-0472">Membrane</keyword>
<dbReference type="InterPro" id="IPR007110">
    <property type="entry name" value="Ig-like_dom"/>
</dbReference>
<dbReference type="STRING" id="94237.ENSMMOP00000015841"/>
<dbReference type="SUPFAM" id="SSF48726">
    <property type="entry name" value="Immunoglobulin"/>
    <property type="match status" value="4"/>
</dbReference>
<keyword evidence="7" id="KW-0732">Signal</keyword>
<evidence type="ECO:0000313" key="9">
    <source>
        <dbReference type="Ensembl" id="ENSMMOP00000015841.1"/>
    </source>
</evidence>
<feature type="signal peptide" evidence="7">
    <location>
        <begin position="1"/>
        <end position="19"/>
    </location>
</feature>
<feature type="domain" description="Ig-like" evidence="8">
    <location>
        <begin position="139"/>
        <end position="242"/>
    </location>
</feature>
<dbReference type="InterPro" id="IPR013783">
    <property type="entry name" value="Ig-like_fold"/>
</dbReference>
<accession>A0A3Q3WF77</accession>
<evidence type="ECO:0000313" key="10">
    <source>
        <dbReference type="Proteomes" id="UP000261620"/>
    </source>
</evidence>
<keyword evidence="3 6" id="KW-1133">Transmembrane helix</keyword>
<dbReference type="AlphaFoldDB" id="A0A3Q3WF77"/>
<keyword evidence="5" id="KW-1015">Disulfide bond</keyword>
<evidence type="ECO:0000256" key="3">
    <source>
        <dbReference type="ARBA" id="ARBA00022989"/>
    </source>
</evidence>
<comment type="subcellular location">
    <subcellularLocation>
        <location evidence="1">Membrane</location>
        <topology evidence="1">Single-pass membrane protein</topology>
    </subcellularLocation>
</comment>
<keyword evidence="2 6" id="KW-0812">Transmembrane</keyword>
<dbReference type="InterPro" id="IPR013106">
    <property type="entry name" value="Ig_V-set"/>
</dbReference>
<dbReference type="GO" id="GO:0061041">
    <property type="term" value="P:regulation of wound healing"/>
    <property type="evidence" value="ECO:0007669"/>
    <property type="project" value="TreeGrafter"/>
</dbReference>
<dbReference type="GO" id="GO:0035020">
    <property type="term" value="P:regulation of Rac protein signal transduction"/>
    <property type="evidence" value="ECO:0007669"/>
    <property type="project" value="TreeGrafter"/>
</dbReference>
<evidence type="ECO:0000256" key="4">
    <source>
        <dbReference type="ARBA" id="ARBA00023136"/>
    </source>
</evidence>
<dbReference type="GO" id="GO:0016020">
    <property type="term" value="C:membrane"/>
    <property type="evidence" value="ECO:0007669"/>
    <property type="project" value="UniProtKB-SubCell"/>
</dbReference>
<dbReference type="PROSITE" id="PS50835">
    <property type="entry name" value="IG_LIKE"/>
    <property type="match status" value="4"/>
</dbReference>
<dbReference type="SMART" id="SM00408">
    <property type="entry name" value="IGc2"/>
    <property type="match status" value="3"/>
</dbReference>
<dbReference type="InterPro" id="IPR013098">
    <property type="entry name" value="Ig_I-set"/>
</dbReference>
<keyword evidence="10" id="KW-1185">Reference proteome</keyword>
<feature type="transmembrane region" description="Helical" evidence="6">
    <location>
        <begin position="555"/>
        <end position="583"/>
    </location>
</feature>
<feature type="domain" description="Ig-like" evidence="8">
    <location>
        <begin position="417"/>
        <end position="505"/>
    </location>
</feature>